<keyword evidence="2" id="KW-0238">DNA-binding</keyword>
<dbReference type="InterPro" id="IPR009057">
    <property type="entry name" value="Homeodomain-like_sf"/>
</dbReference>
<accession>A0ABT1AYB5</accession>
<feature type="transmembrane region" description="Helical" evidence="4">
    <location>
        <begin position="17"/>
        <end position="38"/>
    </location>
</feature>
<sequence>MTALDNLIDQIPLRHDLISYLVFSGVLTGFLLALVIWVRAPISNQALKYYALLLCCLSIVTLDTLLCYTGWMKYVLAWNDSTEPLTLLLAPLLYLSIRFLIVRRPLPLWIVALHFLPAILYALSQTGYYFEPLSVKYNAYKGAYFADLPYADVPEGTRYGYQGIKDLQRWFLLLGFAFYGTLSIRLWYSRRKSFGDPAGNVHISRYRFVRLVLVAFVVILSILLLVYLNYDDDRGDHYITLFTSVFMQAGAVAFLMESRFFQHSWLIDKYETASGPDKSPDLEAVRAFVSQESFFCSETPSLKKVAEAFGTHPNAISRLINQQTGGNFNDFVNGFRIRLAIERLGSADYKNWTIEGVGQSVGFRSKSSFYQAFRKQTGMSPAAYLKSVQEPY</sequence>
<keyword evidence="3" id="KW-0804">Transcription</keyword>
<feature type="transmembrane region" description="Helical" evidence="4">
    <location>
        <begin position="50"/>
        <end position="72"/>
    </location>
</feature>
<organism evidence="6 7">
    <name type="scientific">Robiginitalea marina</name>
    <dbReference type="NCBI Taxonomy" id="2954105"/>
    <lineage>
        <taxon>Bacteria</taxon>
        <taxon>Pseudomonadati</taxon>
        <taxon>Bacteroidota</taxon>
        <taxon>Flavobacteriia</taxon>
        <taxon>Flavobacteriales</taxon>
        <taxon>Flavobacteriaceae</taxon>
        <taxon>Robiginitalea</taxon>
    </lineage>
</organism>
<dbReference type="PANTHER" id="PTHR43280:SF2">
    <property type="entry name" value="HTH-TYPE TRANSCRIPTIONAL REGULATOR EXSA"/>
    <property type="match status" value="1"/>
</dbReference>
<feature type="transmembrane region" description="Helical" evidence="4">
    <location>
        <begin position="170"/>
        <end position="188"/>
    </location>
</feature>
<dbReference type="Gene3D" id="1.10.10.60">
    <property type="entry name" value="Homeodomain-like"/>
    <property type="match status" value="2"/>
</dbReference>
<keyword evidence="1" id="KW-0805">Transcription regulation</keyword>
<evidence type="ECO:0000256" key="4">
    <source>
        <dbReference type="SAM" id="Phobius"/>
    </source>
</evidence>
<dbReference type="SMART" id="SM00342">
    <property type="entry name" value="HTH_ARAC"/>
    <property type="match status" value="1"/>
</dbReference>
<evidence type="ECO:0000313" key="6">
    <source>
        <dbReference type="EMBL" id="MCO5724595.1"/>
    </source>
</evidence>
<feature type="transmembrane region" description="Helical" evidence="4">
    <location>
        <begin position="84"/>
        <end position="101"/>
    </location>
</feature>
<feature type="transmembrane region" description="Helical" evidence="4">
    <location>
        <begin position="108"/>
        <end position="130"/>
    </location>
</feature>
<dbReference type="InterPro" id="IPR018062">
    <property type="entry name" value="HTH_AraC-typ_CS"/>
</dbReference>
<feature type="transmembrane region" description="Helical" evidence="4">
    <location>
        <begin position="238"/>
        <end position="256"/>
    </location>
</feature>
<dbReference type="Proteomes" id="UP001206312">
    <property type="component" value="Unassembled WGS sequence"/>
</dbReference>
<dbReference type="Pfam" id="PF12833">
    <property type="entry name" value="HTH_18"/>
    <property type="match status" value="1"/>
</dbReference>
<keyword evidence="4" id="KW-0472">Membrane</keyword>
<keyword evidence="4" id="KW-1133">Transmembrane helix</keyword>
<dbReference type="InterPro" id="IPR018060">
    <property type="entry name" value="HTH_AraC"/>
</dbReference>
<keyword evidence="7" id="KW-1185">Reference proteome</keyword>
<name>A0ABT1AYB5_9FLAO</name>
<reference evidence="6 7" key="1">
    <citation type="submission" date="2022-06" db="EMBL/GenBank/DDBJ databases">
        <authorList>
            <person name="Xuan X."/>
        </authorList>
    </citation>
    <scope>NUCLEOTIDE SEQUENCE [LARGE SCALE GENOMIC DNA]</scope>
    <source>
        <strain evidence="6 7">2V75</strain>
    </source>
</reference>
<feature type="transmembrane region" description="Helical" evidence="4">
    <location>
        <begin position="208"/>
        <end position="226"/>
    </location>
</feature>
<comment type="caution">
    <text evidence="6">The sequence shown here is derived from an EMBL/GenBank/DDBJ whole genome shotgun (WGS) entry which is preliminary data.</text>
</comment>
<keyword evidence="4" id="KW-0812">Transmembrane</keyword>
<dbReference type="EMBL" id="JAMXIB010000004">
    <property type="protein sequence ID" value="MCO5724595.1"/>
    <property type="molecule type" value="Genomic_DNA"/>
</dbReference>
<gene>
    <name evidence="6" type="ORF">NG653_06985</name>
</gene>
<dbReference type="PROSITE" id="PS01124">
    <property type="entry name" value="HTH_ARAC_FAMILY_2"/>
    <property type="match status" value="1"/>
</dbReference>
<feature type="domain" description="HTH araC/xylS-type" evidence="5">
    <location>
        <begin position="301"/>
        <end position="387"/>
    </location>
</feature>
<evidence type="ECO:0000256" key="3">
    <source>
        <dbReference type="ARBA" id="ARBA00023163"/>
    </source>
</evidence>
<evidence type="ECO:0000256" key="2">
    <source>
        <dbReference type="ARBA" id="ARBA00023125"/>
    </source>
</evidence>
<dbReference type="PROSITE" id="PS00041">
    <property type="entry name" value="HTH_ARAC_FAMILY_1"/>
    <property type="match status" value="1"/>
</dbReference>
<evidence type="ECO:0000259" key="5">
    <source>
        <dbReference type="PROSITE" id="PS01124"/>
    </source>
</evidence>
<evidence type="ECO:0000313" key="7">
    <source>
        <dbReference type="Proteomes" id="UP001206312"/>
    </source>
</evidence>
<dbReference type="SUPFAM" id="SSF46689">
    <property type="entry name" value="Homeodomain-like"/>
    <property type="match status" value="1"/>
</dbReference>
<protein>
    <submittedName>
        <fullName evidence="6">Helix-turn-helix domain-containing protein</fullName>
    </submittedName>
</protein>
<proteinExistence type="predicted"/>
<dbReference type="RefSeq" id="WP_252740970.1">
    <property type="nucleotide sequence ID" value="NZ_JAMXIB010000004.1"/>
</dbReference>
<dbReference type="PANTHER" id="PTHR43280">
    <property type="entry name" value="ARAC-FAMILY TRANSCRIPTIONAL REGULATOR"/>
    <property type="match status" value="1"/>
</dbReference>
<evidence type="ECO:0000256" key="1">
    <source>
        <dbReference type="ARBA" id="ARBA00023015"/>
    </source>
</evidence>